<name>A0ABX5XH93_9BACT</name>
<reference evidence="1 2" key="1">
    <citation type="submission" date="2019-02" db="EMBL/GenBank/DDBJ databases">
        <title>Deep-cultivation of Planctomycetes and their phenomic and genomic characterization uncovers novel biology.</title>
        <authorList>
            <person name="Wiegand S."/>
            <person name="Jogler M."/>
            <person name="Boedeker C."/>
            <person name="Pinto D."/>
            <person name="Vollmers J."/>
            <person name="Rivas-Marin E."/>
            <person name="Kohn T."/>
            <person name="Peeters S.H."/>
            <person name="Heuer A."/>
            <person name="Rast P."/>
            <person name="Oberbeckmann S."/>
            <person name="Bunk B."/>
            <person name="Jeske O."/>
            <person name="Meyerdierks A."/>
            <person name="Storesund J.E."/>
            <person name="Kallscheuer N."/>
            <person name="Luecker S."/>
            <person name="Lage O.M."/>
            <person name="Pohl T."/>
            <person name="Merkel B.J."/>
            <person name="Hornburger P."/>
            <person name="Mueller R.-W."/>
            <person name="Bruemmer F."/>
            <person name="Labrenz M."/>
            <person name="Spormann A.M."/>
            <person name="Op den Camp H."/>
            <person name="Overmann J."/>
            <person name="Amann R."/>
            <person name="Jetten M.S.M."/>
            <person name="Mascher T."/>
            <person name="Medema M.H."/>
            <person name="Devos D.P."/>
            <person name="Kaster A.-K."/>
            <person name="Ovreas L."/>
            <person name="Rohde M."/>
            <person name="Galperin M.Y."/>
            <person name="Jogler C."/>
        </authorList>
    </citation>
    <scope>NUCLEOTIDE SEQUENCE [LARGE SCALE GENOMIC DNA]</scope>
    <source>
        <strain evidence="1 2">TBK1r</strain>
    </source>
</reference>
<keyword evidence="2" id="KW-1185">Reference proteome</keyword>
<evidence type="ECO:0000313" key="2">
    <source>
        <dbReference type="Proteomes" id="UP000318081"/>
    </source>
</evidence>
<accession>A0ABX5XH93</accession>
<gene>
    <name evidence="1" type="ORF">TBK1r_02750</name>
</gene>
<sequence length="150" mass="16305">MDPDTAFSEMMEAFVLGAYDESAECAQNLATWLNNGGFPPTFQVSTATRNRLKITDQMAREFCRAACRLVLDQHEAACDLQMLPFDGGEIVTGQIGDAPLRGKIVDVDPDTSEAVIPLAQANVLVTVEIEGLRRLVGDVPHPAPHEPEEP</sequence>
<protein>
    <submittedName>
        <fullName evidence="1">Uncharacterized protein</fullName>
    </submittedName>
</protein>
<organism evidence="1 2">
    <name type="scientific">Stieleria magnilauensis</name>
    <dbReference type="NCBI Taxonomy" id="2527963"/>
    <lineage>
        <taxon>Bacteria</taxon>
        <taxon>Pseudomonadati</taxon>
        <taxon>Planctomycetota</taxon>
        <taxon>Planctomycetia</taxon>
        <taxon>Pirellulales</taxon>
        <taxon>Pirellulaceae</taxon>
        <taxon>Stieleria</taxon>
    </lineage>
</organism>
<proteinExistence type="predicted"/>
<evidence type="ECO:0000313" key="1">
    <source>
        <dbReference type="EMBL" id="QDV81360.1"/>
    </source>
</evidence>
<dbReference type="EMBL" id="CP036432">
    <property type="protein sequence ID" value="QDV81360.1"/>
    <property type="molecule type" value="Genomic_DNA"/>
</dbReference>
<dbReference type="Proteomes" id="UP000318081">
    <property type="component" value="Chromosome"/>
</dbReference>